<protein>
    <recommendedName>
        <fullName evidence="3">Ycf2 N-terminal domain-containing protein</fullName>
    </recommendedName>
</protein>
<sequence length="173" mass="19707">MFAGSLLSSLLSSLVLCSSALCWFSIPLPSATLVLCSHLCPLPILCSSSPPPVSLSFSSLLLYIFVYLYYGIDFYHYFFCIFSPLLHHRCFSLEDFLLPFKIHIFISSPIRNLFGRFSSRRLNNNSLTDMNPSDSEEKNLHQYLNFNSNMGLIHTPCSEKYLPSEKRKNGVFV</sequence>
<dbReference type="Gramene" id="KJB48907">
    <property type="protein sequence ID" value="KJB48907"/>
    <property type="gene ID" value="B456_008G093400"/>
</dbReference>
<dbReference type="EMBL" id="CM001747">
    <property type="protein sequence ID" value="KJB48907.1"/>
    <property type="molecule type" value="Genomic_DNA"/>
</dbReference>
<evidence type="ECO:0000256" key="1">
    <source>
        <dbReference type="SAM" id="Phobius"/>
    </source>
</evidence>
<feature type="transmembrane region" description="Helical" evidence="1">
    <location>
        <begin position="60"/>
        <end position="82"/>
    </location>
</feature>
<feature type="chain" id="PRO_5002249137" description="Ycf2 N-terminal domain-containing protein" evidence="2">
    <location>
        <begin position="18"/>
        <end position="173"/>
    </location>
</feature>
<keyword evidence="5" id="KW-1185">Reference proteome</keyword>
<evidence type="ECO:0000259" key="3">
    <source>
        <dbReference type="Pfam" id="PF05695"/>
    </source>
</evidence>
<evidence type="ECO:0000313" key="4">
    <source>
        <dbReference type="EMBL" id="KJB48907.1"/>
    </source>
</evidence>
<dbReference type="STRING" id="29730.A0A0D2PRS9"/>
<keyword evidence="1" id="KW-1133">Transmembrane helix</keyword>
<feature type="signal peptide" evidence="2">
    <location>
        <begin position="1"/>
        <end position="17"/>
    </location>
</feature>
<organism evidence="4 5">
    <name type="scientific">Gossypium raimondii</name>
    <name type="common">Peruvian cotton</name>
    <name type="synonym">Gossypium klotzschianum subsp. raimondii</name>
    <dbReference type="NCBI Taxonomy" id="29730"/>
    <lineage>
        <taxon>Eukaryota</taxon>
        <taxon>Viridiplantae</taxon>
        <taxon>Streptophyta</taxon>
        <taxon>Embryophyta</taxon>
        <taxon>Tracheophyta</taxon>
        <taxon>Spermatophyta</taxon>
        <taxon>Magnoliopsida</taxon>
        <taxon>eudicotyledons</taxon>
        <taxon>Gunneridae</taxon>
        <taxon>Pentapetalae</taxon>
        <taxon>rosids</taxon>
        <taxon>malvids</taxon>
        <taxon>Malvales</taxon>
        <taxon>Malvaceae</taxon>
        <taxon>Malvoideae</taxon>
        <taxon>Gossypium</taxon>
    </lineage>
</organism>
<evidence type="ECO:0000256" key="2">
    <source>
        <dbReference type="SAM" id="SignalP"/>
    </source>
</evidence>
<keyword evidence="1" id="KW-0472">Membrane</keyword>
<proteinExistence type="predicted"/>
<gene>
    <name evidence="4" type="ORF">B456_008G093400</name>
</gene>
<keyword evidence="2" id="KW-0732">Signal</keyword>
<name>A0A0D2PRS9_GOSRA</name>
<accession>A0A0D2PRS9</accession>
<feature type="domain" description="Ycf2 N-terminal" evidence="3">
    <location>
        <begin position="125"/>
        <end position="169"/>
    </location>
</feature>
<dbReference type="Pfam" id="PF05695">
    <property type="entry name" value="Ycf2"/>
    <property type="match status" value="1"/>
</dbReference>
<dbReference type="InterPro" id="IPR056777">
    <property type="entry name" value="Ycf2_N"/>
</dbReference>
<dbReference type="AlphaFoldDB" id="A0A0D2PRS9"/>
<dbReference type="Proteomes" id="UP000032304">
    <property type="component" value="Chromosome 8"/>
</dbReference>
<reference evidence="4 5" key="1">
    <citation type="journal article" date="2012" name="Nature">
        <title>Repeated polyploidization of Gossypium genomes and the evolution of spinnable cotton fibres.</title>
        <authorList>
            <person name="Paterson A.H."/>
            <person name="Wendel J.F."/>
            <person name="Gundlach H."/>
            <person name="Guo H."/>
            <person name="Jenkins J."/>
            <person name="Jin D."/>
            <person name="Llewellyn D."/>
            <person name="Showmaker K.C."/>
            <person name="Shu S."/>
            <person name="Udall J."/>
            <person name="Yoo M.J."/>
            <person name="Byers R."/>
            <person name="Chen W."/>
            <person name="Doron-Faigenboim A."/>
            <person name="Duke M.V."/>
            <person name="Gong L."/>
            <person name="Grimwood J."/>
            <person name="Grover C."/>
            <person name="Grupp K."/>
            <person name="Hu G."/>
            <person name="Lee T.H."/>
            <person name="Li J."/>
            <person name="Lin L."/>
            <person name="Liu T."/>
            <person name="Marler B.S."/>
            <person name="Page J.T."/>
            <person name="Roberts A.W."/>
            <person name="Romanel E."/>
            <person name="Sanders W.S."/>
            <person name="Szadkowski E."/>
            <person name="Tan X."/>
            <person name="Tang H."/>
            <person name="Xu C."/>
            <person name="Wang J."/>
            <person name="Wang Z."/>
            <person name="Zhang D."/>
            <person name="Zhang L."/>
            <person name="Ashrafi H."/>
            <person name="Bedon F."/>
            <person name="Bowers J.E."/>
            <person name="Brubaker C.L."/>
            <person name="Chee P.W."/>
            <person name="Das S."/>
            <person name="Gingle A.R."/>
            <person name="Haigler C.H."/>
            <person name="Harker D."/>
            <person name="Hoffmann L.V."/>
            <person name="Hovav R."/>
            <person name="Jones D.C."/>
            <person name="Lemke C."/>
            <person name="Mansoor S."/>
            <person name="ur Rahman M."/>
            <person name="Rainville L.N."/>
            <person name="Rambani A."/>
            <person name="Reddy U.K."/>
            <person name="Rong J.K."/>
            <person name="Saranga Y."/>
            <person name="Scheffler B.E."/>
            <person name="Scheffler J.A."/>
            <person name="Stelly D.M."/>
            <person name="Triplett B.A."/>
            <person name="Van Deynze A."/>
            <person name="Vaslin M.F."/>
            <person name="Waghmare V.N."/>
            <person name="Walford S.A."/>
            <person name="Wright R.J."/>
            <person name="Zaki E.A."/>
            <person name="Zhang T."/>
            <person name="Dennis E.S."/>
            <person name="Mayer K.F."/>
            <person name="Peterson D.G."/>
            <person name="Rokhsar D.S."/>
            <person name="Wang X."/>
            <person name="Schmutz J."/>
        </authorList>
    </citation>
    <scope>NUCLEOTIDE SEQUENCE [LARGE SCALE GENOMIC DNA]</scope>
</reference>
<evidence type="ECO:0000313" key="5">
    <source>
        <dbReference type="Proteomes" id="UP000032304"/>
    </source>
</evidence>
<keyword evidence="1" id="KW-0812">Transmembrane</keyword>